<reference evidence="2" key="1">
    <citation type="journal article" date="2020" name="Stud. Mycol.">
        <title>101 Dothideomycetes genomes: a test case for predicting lifestyles and emergence of pathogens.</title>
        <authorList>
            <person name="Haridas S."/>
            <person name="Albert R."/>
            <person name="Binder M."/>
            <person name="Bloem J."/>
            <person name="Labutti K."/>
            <person name="Salamov A."/>
            <person name="Andreopoulos B."/>
            <person name="Baker S."/>
            <person name="Barry K."/>
            <person name="Bills G."/>
            <person name="Bluhm B."/>
            <person name="Cannon C."/>
            <person name="Castanera R."/>
            <person name="Culley D."/>
            <person name="Daum C."/>
            <person name="Ezra D."/>
            <person name="Gonzalez J."/>
            <person name="Henrissat B."/>
            <person name="Kuo A."/>
            <person name="Liang C."/>
            <person name="Lipzen A."/>
            <person name="Lutzoni F."/>
            <person name="Magnuson J."/>
            <person name="Mondo S."/>
            <person name="Nolan M."/>
            <person name="Ohm R."/>
            <person name="Pangilinan J."/>
            <person name="Park H.-J."/>
            <person name="Ramirez L."/>
            <person name="Alfaro M."/>
            <person name="Sun H."/>
            <person name="Tritt A."/>
            <person name="Yoshinaga Y."/>
            <person name="Zwiers L.-H."/>
            <person name="Turgeon B."/>
            <person name="Goodwin S."/>
            <person name="Spatafora J."/>
            <person name="Crous P."/>
            <person name="Grigoriev I."/>
        </authorList>
    </citation>
    <scope>NUCLEOTIDE SEQUENCE</scope>
    <source>
        <strain evidence="2">CBS 480.64</strain>
    </source>
</reference>
<proteinExistence type="predicted"/>
<name>A0A6A7BTJ3_9PEZI</name>
<dbReference type="EMBL" id="MU006008">
    <property type="protein sequence ID" value="KAF2858530.1"/>
    <property type="molecule type" value="Genomic_DNA"/>
</dbReference>
<dbReference type="Proteomes" id="UP000799421">
    <property type="component" value="Unassembled WGS sequence"/>
</dbReference>
<organism evidence="2 3">
    <name type="scientific">Piedraia hortae CBS 480.64</name>
    <dbReference type="NCBI Taxonomy" id="1314780"/>
    <lineage>
        <taxon>Eukaryota</taxon>
        <taxon>Fungi</taxon>
        <taxon>Dikarya</taxon>
        <taxon>Ascomycota</taxon>
        <taxon>Pezizomycotina</taxon>
        <taxon>Dothideomycetes</taxon>
        <taxon>Dothideomycetidae</taxon>
        <taxon>Capnodiales</taxon>
        <taxon>Piedraiaceae</taxon>
        <taxon>Piedraia</taxon>
    </lineage>
</organism>
<feature type="transmembrane region" description="Helical" evidence="1">
    <location>
        <begin position="67"/>
        <end position="91"/>
    </location>
</feature>
<sequence>MLLDTPISRRRQLVSCSNSYMSCPLCSASYQSGSSDRPLWPTHINAGAELATLPANGSRDWQNICRLAAPAVLLFLTRLLVPCKVIVYLFLTAKIFWFGRVLRVRFDNNGDLTLEKVPARALKPGDLIRIRDRQPLTSDVLFICNVSSLRDHAAIHHQHKSIRNGAKSLPIQVAVPAIDQDALAINDETWINGHLLTTKYKSSVGYLATHCFQSRAYASVISPSRVHWLGRNT</sequence>
<keyword evidence="1" id="KW-0812">Transmembrane</keyword>
<evidence type="ECO:0000313" key="3">
    <source>
        <dbReference type="Proteomes" id="UP000799421"/>
    </source>
</evidence>
<evidence type="ECO:0000256" key="1">
    <source>
        <dbReference type="SAM" id="Phobius"/>
    </source>
</evidence>
<protein>
    <submittedName>
        <fullName evidence="2">Uncharacterized protein</fullName>
    </submittedName>
</protein>
<keyword evidence="3" id="KW-1185">Reference proteome</keyword>
<gene>
    <name evidence="2" type="ORF">K470DRAFT_296329</name>
</gene>
<dbReference type="AlphaFoldDB" id="A0A6A7BTJ3"/>
<keyword evidence="1" id="KW-1133">Transmembrane helix</keyword>
<accession>A0A6A7BTJ3</accession>
<keyword evidence="1" id="KW-0472">Membrane</keyword>
<evidence type="ECO:0000313" key="2">
    <source>
        <dbReference type="EMBL" id="KAF2858530.1"/>
    </source>
</evidence>